<evidence type="ECO:0000313" key="2">
    <source>
        <dbReference type="EMBL" id="GAA0730502.1"/>
    </source>
</evidence>
<dbReference type="RefSeq" id="WP_343771309.1">
    <property type="nucleotide sequence ID" value="NZ_BAAACF010000012.1"/>
</dbReference>
<accession>A0ABP3UF35</accession>
<name>A0ABP3UF35_9CLOT</name>
<feature type="transmembrane region" description="Helical" evidence="1">
    <location>
        <begin position="37"/>
        <end position="61"/>
    </location>
</feature>
<keyword evidence="3" id="KW-1185">Reference proteome</keyword>
<feature type="transmembrane region" description="Helical" evidence="1">
    <location>
        <begin position="7"/>
        <end position="25"/>
    </location>
</feature>
<proteinExistence type="predicted"/>
<organism evidence="2 3">
    <name type="scientific">Clostridium malenominatum</name>
    <dbReference type="NCBI Taxonomy" id="1539"/>
    <lineage>
        <taxon>Bacteria</taxon>
        <taxon>Bacillati</taxon>
        <taxon>Bacillota</taxon>
        <taxon>Clostridia</taxon>
        <taxon>Eubacteriales</taxon>
        <taxon>Clostridiaceae</taxon>
        <taxon>Clostridium</taxon>
    </lineage>
</organism>
<keyword evidence="1" id="KW-1133">Transmembrane helix</keyword>
<dbReference type="EMBL" id="BAAACF010000012">
    <property type="protein sequence ID" value="GAA0730502.1"/>
    <property type="molecule type" value="Genomic_DNA"/>
</dbReference>
<evidence type="ECO:0000256" key="1">
    <source>
        <dbReference type="SAM" id="Phobius"/>
    </source>
</evidence>
<dbReference type="Proteomes" id="UP001500339">
    <property type="component" value="Unassembled WGS sequence"/>
</dbReference>
<reference evidence="3" key="1">
    <citation type="journal article" date="2019" name="Int. J. Syst. Evol. Microbiol.">
        <title>The Global Catalogue of Microorganisms (GCM) 10K type strain sequencing project: providing services to taxonomists for standard genome sequencing and annotation.</title>
        <authorList>
            <consortium name="The Broad Institute Genomics Platform"/>
            <consortium name="The Broad Institute Genome Sequencing Center for Infectious Disease"/>
            <person name="Wu L."/>
            <person name="Ma J."/>
        </authorList>
    </citation>
    <scope>NUCLEOTIDE SEQUENCE [LARGE SCALE GENOMIC DNA]</scope>
    <source>
        <strain evidence="3">JCM 1405</strain>
    </source>
</reference>
<gene>
    <name evidence="2" type="ORF">GCM10008905_31890</name>
</gene>
<evidence type="ECO:0000313" key="3">
    <source>
        <dbReference type="Proteomes" id="UP001500339"/>
    </source>
</evidence>
<comment type="caution">
    <text evidence="2">The sequence shown here is derived from an EMBL/GenBank/DDBJ whole genome shotgun (WGS) entry which is preliminary data.</text>
</comment>
<keyword evidence="1" id="KW-0812">Transmembrane</keyword>
<keyword evidence="1" id="KW-0472">Membrane</keyword>
<protein>
    <submittedName>
        <fullName evidence="2">Uncharacterized protein</fullName>
    </submittedName>
</protein>
<sequence length="229" mass="27038">MKKFRDFFLTATFLMALSGILYYFHYLYFGHFRDTMYYTFLDISFIPINILIVTLVFNNILERKEKNRILEKLNVLITLFFNEIGRKLMDILISGDEEARGIIKDFSNLKEVEKALLKHPHNFDIHKINIEELYKILCENKSFIISLLGNENLHENESFSELLMAIIHLTDEIGFRKDKGITSEDLEHLQGDVARVYKAITLQWVGYLKHLKNNYPYLYSSATSFNPYN</sequence>